<accession>A0A919G1X0</accession>
<evidence type="ECO:0000313" key="2">
    <source>
        <dbReference type="EMBL" id="GHH76356.1"/>
    </source>
</evidence>
<dbReference type="InterPro" id="IPR046041">
    <property type="entry name" value="DUF5999"/>
</dbReference>
<dbReference type="EMBL" id="BNBO01000029">
    <property type="protein sequence ID" value="GHH76356.1"/>
    <property type="molecule type" value="Genomic_DNA"/>
</dbReference>
<keyword evidence="3" id="KW-1185">Reference proteome</keyword>
<proteinExistence type="predicted"/>
<evidence type="ECO:0000256" key="1">
    <source>
        <dbReference type="SAM" id="MobiDB-lite"/>
    </source>
</evidence>
<feature type="compositionally biased region" description="Low complexity" evidence="1">
    <location>
        <begin position="52"/>
        <end position="67"/>
    </location>
</feature>
<gene>
    <name evidence="2" type="ORF">GCM10018781_47350</name>
</gene>
<name>A0A919G1X0_9ACTN</name>
<dbReference type="Proteomes" id="UP000617734">
    <property type="component" value="Unassembled WGS sequence"/>
</dbReference>
<protein>
    <submittedName>
        <fullName evidence="2">Uncharacterized protein</fullName>
    </submittedName>
</protein>
<sequence>MYFGFAPSEWVIYARELWRMSPNCCAKADGRRHWEPAWKDHLSYPQIRRLTPGPAGQDPATAAAPAGYSDGNRITGRIASEARVRPMCQHRPECPSADSEDREAAATVACHPEQGWSLLCNGVLLFEDTGELLPDGRVIAPRRPLAFAA</sequence>
<organism evidence="2 3">
    <name type="scientific">Kitasatospora indigofera</name>
    <dbReference type="NCBI Taxonomy" id="67307"/>
    <lineage>
        <taxon>Bacteria</taxon>
        <taxon>Bacillati</taxon>
        <taxon>Actinomycetota</taxon>
        <taxon>Actinomycetes</taxon>
        <taxon>Kitasatosporales</taxon>
        <taxon>Streptomycetaceae</taxon>
        <taxon>Kitasatospora</taxon>
    </lineage>
</organism>
<reference evidence="2" key="2">
    <citation type="submission" date="2020-09" db="EMBL/GenBank/DDBJ databases">
        <authorList>
            <person name="Sun Q."/>
            <person name="Ohkuma M."/>
        </authorList>
    </citation>
    <scope>NUCLEOTIDE SEQUENCE</scope>
    <source>
        <strain evidence="2">JCM 4646</strain>
    </source>
</reference>
<evidence type="ECO:0000313" key="3">
    <source>
        <dbReference type="Proteomes" id="UP000617734"/>
    </source>
</evidence>
<dbReference type="AlphaFoldDB" id="A0A919G1X0"/>
<comment type="caution">
    <text evidence="2">The sequence shown here is derived from an EMBL/GenBank/DDBJ whole genome shotgun (WGS) entry which is preliminary data.</text>
</comment>
<dbReference type="Pfam" id="PF19462">
    <property type="entry name" value="DUF5999"/>
    <property type="match status" value="1"/>
</dbReference>
<reference evidence="2" key="1">
    <citation type="journal article" date="2014" name="Int. J. Syst. Evol. Microbiol.">
        <title>Complete genome sequence of Corynebacterium casei LMG S-19264T (=DSM 44701T), isolated from a smear-ripened cheese.</title>
        <authorList>
            <consortium name="US DOE Joint Genome Institute (JGI-PGF)"/>
            <person name="Walter F."/>
            <person name="Albersmeier A."/>
            <person name="Kalinowski J."/>
            <person name="Ruckert C."/>
        </authorList>
    </citation>
    <scope>NUCLEOTIDE SEQUENCE</scope>
    <source>
        <strain evidence="2">JCM 4646</strain>
    </source>
</reference>
<feature type="region of interest" description="Disordered" evidence="1">
    <location>
        <begin position="50"/>
        <end position="70"/>
    </location>
</feature>